<evidence type="ECO:0000313" key="2">
    <source>
        <dbReference type="Proteomes" id="UP000070160"/>
    </source>
</evidence>
<protein>
    <submittedName>
        <fullName evidence="1">Uncharacterized protein</fullName>
    </submittedName>
</protein>
<sequence length="47" mass="5113">MGGLVVGKVVGVAGSVEKDVYIVHKQKARKKASSNFFFIGPPNYYLL</sequence>
<dbReference type="AlphaFoldDB" id="A0A134CLG8"/>
<dbReference type="EMBL" id="LSDT01000004">
    <property type="protein sequence ID" value="KXB92969.1"/>
    <property type="molecule type" value="Genomic_DNA"/>
</dbReference>
<gene>
    <name evidence="1" type="ORF">HMPREF3182_00200</name>
</gene>
<evidence type="ECO:0000313" key="1">
    <source>
        <dbReference type="EMBL" id="KXB92969.1"/>
    </source>
</evidence>
<reference evidence="2" key="1">
    <citation type="submission" date="2016-01" db="EMBL/GenBank/DDBJ databases">
        <authorList>
            <person name="Mitreva M."/>
            <person name="Pepin K.H."/>
            <person name="Mihindukulasuriya K.A."/>
            <person name="Fulton R."/>
            <person name="Fronick C."/>
            <person name="O'Laughlin M."/>
            <person name="Miner T."/>
            <person name="Herter B."/>
            <person name="Rosa B.A."/>
            <person name="Cordes M."/>
            <person name="Tomlinson C."/>
            <person name="Wollam A."/>
            <person name="Palsikar V.B."/>
            <person name="Mardis E.R."/>
            <person name="Wilson R.K."/>
        </authorList>
    </citation>
    <scope>NUCLEOTIDE SEQUENCE [LARGE SCALE GENOMIC DNA]</scope>
    <source>
        <strain evidence="2">KA00182</strain>
    </source>
</reference>
<accession>A0A134CLG8</accession>
<name>A0A134CLG8_9FIRM</name>
<dbReference type="STRING" id="1588748.HMPREF3182_00200"/>
<dbReference type="Proteomes" id="UP000070160">
    <property type="component" value="Unassembled WGS sequence"/>
</dbReference>
<organism evidence="1 2">
    <name type="scientific">Megasphaera hutchinsoni</name>
    <dbReference type="NCBI Taxonomy" id="1588748"/>
    <lineage>
        <taxon>Bacteria</taxon>
        <taxon>Bacillati</taxon>
        <taxon>Bacillota</taxon>
        <taxon>Negativicutes</taxon>
        <taxon>Veillonellales</taxon>
        <taxon>Veillonellaceae</taxon>
        <taxon>Megasphaera</taxon>
    </lineage>
</organism>
<dbReference type="PATRIC" id="fig|1588748.3.peg.194"/>
<proteinExistence type="predicted"/>
<comment type="caution">
    <text evidence="1">The sequence shown here is derived from an EMBL/GenBank/DDBJ whole genome shotgun (WGS) entry which is preliminary data.</text>
</comment>
<keyword evidence="2" id="KW-1185">Reference proteome</keyword>